<proteinExistence type="predicted"/>
<gene>
    <name evidence="1" type="ORF">S12H4_54611</name>
</gene>
<name>X1U2B6_9ZZZZ</name>
<sequence>MVKLAYEKGVHKCRKCGNRAPLDEDGRIYRCVACGHEEREQRAYYQFCEEHKKEIIQDVLDIGPDKTREKWQMDRQVWRTLSDRWGVHLVWAAPGFHSPSENGHRKLPAFR</sequence>
<comment type="caution">
    <text evidence="1">The sequence shown here is derived from an EMBL/GenBank/DDBJ whole genome shotgun (WGS) entry which is preliminary data.</text>
</comment>
<reference evidence="1" key="1">
    <citation type="journal article" date="2014" name="Front. Microbiol.">
        <title>High frequency of phylogenetically diverse reductive dehalogenase-homologous genes in deep subseafloor sedimentary metagenomes.</title>
        <authorList>
            <person name="Kawai M."/>
            <person name="Futagami T."/>
            <person name="Toyoda A."/>
            <person name="Takaki Y."/>
            <person name="Nishi S."/>
            <person name="Hori S."/>
            <person name="Arai W."/>
            <person name="Tsubouchi T."/>
            <person name="Morono Y."/>
            <person name="Uchiyama I."/>
            <person name="Ito T."/>
            <person name="Fujiyama A."/>
            <person name="Inagaki F."/>
            <person name="Takami H."/>
        </authorList>
    </citation>
    <scope>NUCLEOTIDE SEQUENCE</scope>
    <source>
        <strain evidence="1">Expedition CK06-06</strain>
    </source>
</reference>
<accession>X1U2B6</accession>
<organism evidence="1">
    <name type="scientific">marine sediment metagenome</name>
    <dbReference type="NCBI Taxonomy" id="412755"/>
    <lineage>
        <taxon>unclassified sequences</taxon>
        <taxon>metagenomes</taxon>
        <taxon>ecological metagenomes</taxon>
    </lineage>
</organism>
<dbReference type="EMBL" id="BARW01034927">
    <property type="protein sequence ID" value="GAJ11654.1"/>
    <property type="molecule type" value="Genomic_DNA"/>
</dbReference>
<dbReference type="AlphaFoldDB" id="X1U2B6"/>
<feature type="non-terminal residue" evidence="1">
    <location>
        <position position="111"/>
    </location>
</feature>
<evidence type="ECO:0000313" key="1">
    <source>
        <dbReference type="EMBL" id="GAJ11654.1"/>
    </source>
</evidence>
<protein>
    <submittedName>
        <fullName evidence="1">Uncharacterized protein</fullName>
    </submittedName>
</protein>